<evidence type="ECO:0000256" key="1">
    <source>
        <dbReference type="ARBA" id="ARBA00004651"/>
    </source>
</evidence>
<proteinExistence type="inferred from homology"/>
<keyword evidence="2 7" id="KW-0813">Transport</keyword>
<feature type="domain" description="ABC transmembrane type-1" evidence="8">
    <location>
        <begin position="63"/>
        <end position="247"/>
    </location>
</feature>
<dbReference type="PANTHER" id="PTHR30151">
    <property type="entry name" value="ALKANE SULFONATE ABC TRANSPORTER-RELATED, MEMBRANE SUBUNIT"/>
    <property type="match status" value="1"/>
</dbReference>
<dbReference type="OrthoDB" id="5140822at2"/>
<evidence type="ECO:0000256" key="7">
    <source>
        <dbReference type="RuleBase" id="RU363032"/>
    </source>
</evidence>
<accession>A0A1R4KE86</accession>
<dbReference type="PANTHER" id="PTHR30151:SF20">
    <property type="entry name" value="ABC TRANSPORTER PERMEASE PROTEIN HI_0355-RELATED"/>
    <property type="match status" value="1"/>
</dbReference>
<dbReference type="AlphaFoldDB" id="A0A1R4KE86"/>
<feature type="transmembrane region" description="Helical" evidence="7">
    <location>
        <begin position="103"/>
        <end position="121"/>
    </location>
</feature>
<feature type="transmembrane region" description="Helical" evidence="7">
    <location>
        <begin position="174"/>
        <end position="198"/>
    </location>
</feature>
<name>A0A1R4KE86_9MICO</name>
<protein>
    <submittedName>
        <fullName evidence="9">Hydroxymethylpyrimidine ABC transporter, transmembrane component</fullName>
    </submittedName>
</protein>
<comment type="similarity">
    <text evidence="7">Belongs to the binding-protein-dependent transport system permease family.</text>
</comment>
<keyword evidence="4 7" id="KW-0812">Transmembrane</keyword>
<dbReference type="PROSITE" id="PS50928">
    <property type="entry name" value="ABC_TM1"/>
    <property type="match status" value="1"/>
</dbReference>
<evidence type="ECO:0000256" key="3">
    <source>
        <dbReference type="ARBA" id="ARBA00022475"/>
    </source>
</evidence>
<evidence type="ECO:0000256" key="6">
    <source>
        <dbReference type="ARBA" id="ARBA00023136"/>
    </source>
</evidence>
<dbReference type="GO" id="GO:0005886">
    <property type="term" value="C:plasma membrane"/>
    <property type="evidence" value="ECO:0007669"/>
    <property type="project" value="UniProtKB-SubCell"/>
</dbReference>
<comment type="subcellular location">
    <subcellularLocation>
        <location evidence="1 7">Cell membrane</location>
        <topology evidence="1 7">Multi-pass membrane protein</topology>
    </subcellularLocation>
</comment>
<evidence type="ECO:0000256" key="2">
    <source>
        <dbReference type="ARBA" id="ARBA00022448"/>
    </source>
</evidence>
<reference evidence="10" key="1">
    <citation type="submission" date="2017-02" db="EMBL/GenBank/DDBJ databases">
        <authorList>
            <person name="Dridi B."/>
        </authorList>
    </citation>
    <scope>NUCLEOTIDE SEQUENCE [LARGE SCALE GENOMIC DNA]</scope>
    <source>
        <strain evidence="10">EB411</strain>
    </source>
</reference>
<feature type="transmembrane region" description="Helical" evidence="7">
    <location>
        <begin position="127"/>
        <end position="147"/>
    </location>
</feature>
<dbReference type="EMBL" id="FUKR01000080">
    <property type="protein sequence ID" value="SJN42588.1"/>
    <property type="molecule type" value="Genomic_DNA"/>
</dbReference>
<keyword evidence="3" id="KW-1003">Cell membrane</keyword>
<evidence type="ECO:0000313" key="10">
    <source>
        <dbReference type="Proteomes" id="UP000196778"/>
    </source>
</evidence>
<evidence type="ECO:0000256" key="5">
    <source>
        <dbReference type="ARBA" id="ARBA00022989"/>
    </source>
</evidence>
<dbReference type="InterPro" id="IPR035906">
    <property type="entry name" value="MetI-like_sf"/>
</dbReference>
<dbReference type="GO" id="GO:0055085">
    <property type="term" value="P:transmembrane transport"/>
    <property type="evidence" value="ECO:0007669"/>
    <property type="project" value="InterPro"/>
</dbReference>
<feature type="transmembrane region" description="Helical" evidence="7">
    <location>
        <begin position="73"/>
        <end position="91"/>
    </location>
</feature>
<organism evidence="9 10">
    <name type="scientific">Mycetocola reblochoni REB411</name>
    <dbReference type="NCBI Taxonomy" id="1255698"/>
    <lineage>
        <taxon>Bacteria</taxon>
        <taxon>Bacillati</taxon>
        <taxon>Actinomycetota</taxon>
        <taxon>Actinomycetes</taxon>
        <taxon>Micrococcales</taxon>
        <taxon>Microbacteriaceae</taxon>
        <taxon>Mycetocola</taxon>
    </lineage>
</organism>
<keyword evidence="5 7" id="KW-1133">Transmembrane helix</keyword>
<feature type="transmembrane region" description="Helical" evidence="7">
    <location>
        <begin position="225"/>
        <end position="247"/>
    </location>
</feature>
<dbReference type="SUPFAM" id="SSF161098">
    <property type="entry name" value="MetI-like"/>
    <property type="match status" value="1"/>
</dbReference>
<evidence type="ECO:0000259" key="8">
    <source>
        <dbReference type="PROSITE" id="PS50928"/>
    </source>
</evidence>
<evidence type="ECO:0000256" key="4">
    <source>
        <dbReference type="ARBA" id="ARBA00022692"/>
    </source>
</evidence>
<feature type="transmembrane region" description="Helical" evidence="7">
    <location>
        <begin position="12"/>
        <end position="31"/>
    </location>
</feature>
<sequence length="260" mass="26628">MTATAFRRALGRPWIGGAVGIALLLLVWWLGTAGLGSTSSFPTPAAVVQSVFSDGWAFYGPNLSATISRAAQGYLWGNLAGLAVASLVLVVPRLEELVTQFGVISNCLPVTAVGPIIMVIFGGTASAIFLGALLVFFTTLVGAILGMKSAGRGAVELVAAYGGGRWTQIRKVKLIAALPAIVTALQVAVPGALLGAIVGEYLGGIDSGIGVALNAAQRQILPERVWALSIIAGLISLAGYALIGLLGRALTPWAPRKAAR</sequence>
<dbReference type="InterPro" id="IPR000515">
    <property type="entry name" value="MetI-like"/>
</dbReference>
<dbReference type="Proteomes" id="UP000196778">
    <property type="component" value="Unassembled WGS sequence"/>
</dbReference>
<keyword evidence="10" id="KW-1185">Reference proteome</keyword>
<keyword evidence="6 7" id="KW-0472">Membrane</keyword>
<dbReference type="RefSeq" id="WP_087138670.1">
    <property type="nucleotide sequence ID" value="NZ_FUKR01000080.1"/>
</dbReference>
<gene>
    <name evidence="9" type="ORF">FM119_13375</name>
</gene>
<dbReference type="Pfam" id="PF00528">
    <property type="entry name" value="BPD_transp_1"/>
    <property type="match status" value="1"/>
</dbReference>
<evidence type="ECO:0000313" key="9">
    <source>
        <dbReference type="EMBL" id="SJN42588.1"/>
    </source>
</evidence>